<keyword evidence="1" id="KW-0472">Membrane</keyword>
<evidence type="ECO:0000256" key="1">
    <source>
        <dbReference type="SAM" id="Phobius"/>
    </source>
</evidence>
<keyword evidence="3" id="KW-1185">Reference proteome</keyword>
<dbReference type="Proteomes" id="UP001432062">
    <property type="component" value="Chromosome"/>
</dbReference>
<accession>A0ABZ1Z7M5</accession>
<keyword evidence="1" id="KW-1133">Transmembrane helix</keyword>
<dbReference type="RefSeq" id="WP_329414813.1">
    <property type="nucleotide sequence ID" value="NZ_CP109441.1"/>
</dbReference>
<gene>
    <name evidence="2" type="ORF">OG563_18720</name>
</gene>
<protein>
    <submittedName>
        <fullName evidence="2">Uncharacterized protein</fullName>
    </submittedName>
</protein>
<evidence type="ECO:0000313" key="3">
    <source>
        <dbReference type="Proteomes" id="UP001432062"/>
    </source>
</evidence>
<feature type="transmembrane region" description="Helical" evidence="1">
    <location>
        <begin position="106"/>
        <end position="125"/>
    </location>
</feature>
<dbReference type="EMBL" id="CP109441">
    <property type="protein sequence ID" value="WUV50046.1"/>
    <property type="molecule type" value="Genomic_DNA"/>
</dbReference>
<feature type="transmembrane region" description="Helical" evidence="1">
    <location>
        <begin position="65"/>
        <end position="86"/>
    </location>
</feature>
<evidence type="ECO:0000313" key="2">
    <source>
        <dbReference type="EMBL" id="WUV50046.1"/>
    </source>
</evidence>
<feature type="transmembrane region" description="Helical" evidence="1">
    <location>
        <begin position="12"/>
        <end position="34"/>
    </location>
</feature>
<organism evidence="2 3">
    <name type="scientific">Nocardia vinacea</name>
    <dbReference type="NCBI Taxonomy" id="96468"/>
    <lineage>
        <taxon>Bacteria</taxon>
        <taxon>Bacillati</taxon>
        <taxon>Actinomycetota</taxon>
        <taxon>Actinomycetes</taxon>
        <taxon>Mycobacteriales</taxon>
        <taxon>Nocardiaceae</taxon>
        <taxon>Nocardia</taxon>
    </lineage>
</organism>
<feature type="transmembrane region" description="Helical" evidence="1">
    <location>
        <begin position="40"/>
        <end position="58"/>
    </location>
</feature>
<keyword evidence="1" id="KW-0812">Transmembrane</keyword>
<sequence>MSPGQPSGSLRGCLVGGMVGALAIAAHGAAGGGFPDSAESALLLLVSALTGWAAGRLHRGAIGHWAVLGPLALGQLAGHAVLSGLIDHTHSHTAVPQFDPYLPTGWMLLAHLVATFGCVALILLAERLYALASSVIRAVSTAGSPLAVTRPVRWSDSILRHYRFHPNGAIGPRAPPVSA</sequence>
<name>A0ABZ1Z7M5_9NOCA</name>
<proteinExistence type="predicted"/>
<reference evidence="2" key="1">
    <citation type="submission" date="2022-10" db="EMBL/GenBank/DDBJ databases">
        <title>The complete genomes of actinobacterial strains from the NBC collection.</title>
        <authorList>
            <person name="Joergensen T.S."/>
            <person name="Alvarez Arevalo M."/>
            <person name="Sterndorff E.B."/>
            <person name="Faurdal D."/>
            <person name="Vuksanovic O."/>
            <person name="Mourched A.-S."/>
            <person name="Charusanti P."/>
            <person name="Shaw S."/>
            <person name="Blin K."/>
            <person name="Weber T."/>
        </authorList>
    </citation>
    <scope>NUCLEOTIDE SEQUENCE</scope>
    <source>
        <strain evidence="2">NBC_01482</strain>
    </source>
</reference>